<dbReference type="Proteomes" id="UP001158730">
    <property type="component" value="Unassembled WGS sequence"/>
</dbReference>
<sequence length="269" mass="29842">MSVERADIAIRLVEERGRTGYSRVAFARELGISAETLRLYEIGQSALNAEVLAKAASLGVDVQYVLTGVRSVNALEAEKAARPEVSVSSGGSANVVQFAQNGSTIHMVSTQKHVTHTRAEVKPGEQHISEAQAAKLTELVHEVVELEAKLKKAPKGFRAVWGALNAHCDVTRYLLIAAEDYEKAEKYLRQWIGRLNSMASAPVADNDAWRKRRYSYIKINTKDDSDWLVAYLKKTFKVTSLTELSDEQLDRTYRAVAARKRKPRSPNGA</sequence>
<comment type="caution">
    <text evidence="2">The sequence shown here is derived from an EMBL/GenBank/DDBJ whole genome shotgun (WGS) entry which is preliminary data.</text>
</comment>
<dbReference type="SUPFAM" id="SSF47413">
    <property type="entry name" value="lambda repressor-like DNA-binding domains"/>
    <property type="match status" value="1"/>
</dbReference>
<dbReference type="SMART" id="SM00530">
    <property type="entry name" value="HTH_XRE"/>
    <property type="match status" value="1"/>
</dbReference>
<dbReference type="RefSeq" id="WP_280054196.1">
    <property type="nucleotide sequence ID" value="NZ_JAOBYN010000010.1"/>
</dbReference>
<dbReference type="InterPro" id="IPR001387">
    <property type="entry name" value="Cro/C1-type_HTH"/>
</dbReference>
<reference evidence="2" key="1">
    <citation type="submission" date="2022-09" db="EMBL/GenBank/DDBJ databases">
        <title>Intensive care unit water sources are persistently colonized with multi-drug resistant bacteria and are the site of extensive horizontal gene transfer of antibiotic resistance genes.</title>
        <authorList>
            <person name="Diorio-Toth L."/>
        </authorList>
    </citation>
    <scope>NUCLEOTIDE SEQUENCE</scope>
    <source>
        <strain evidence="2">GD03990</strain>
    </source>
</reference>
<evidence type="ECO:0000313" key="3">
    <source>
        <dbReference type="Proteomes" id="UP001158730"/>
    </source>
</evidence>
<dbReference type="InterPro" id="IPR018878">
    <property type="entry name" value="ORF6C_dom"/>
</dbReference>
<dbReference type="EMBL" id="JAOBYN010000010">
    <property type="protein sequence ID" value="MDH1055619.1"/>
    <property type="molecule type" value="Genomic_DNA"/>
</dbReference>
<evidence type="ECO:0000259" key="1">
    <source>
        <dbReference type="PROSITE" id="PS50943"/>
    </source>
</evidence>
<dbReference type="Pfam" id="PF10552">
    <property type="entry name" value="ORF6C"/>
    <property type="match status" value="1"/>
</dbReference>
<dbReference type="AlphaFoldDB" id="A0AA42ST80"/>
<protein>
    <submittedName>
        <fullName evidence="2">ORF6C domain-containing protein</fullName>
    </submittedName>
</protein>
<accession>A0AA42ST80</accession>
<organism evidence="2 3">
    <name type="scientific">Aquipseudomonas alcaligenes</name>
    <name type="common">Pseudomonas alcaligenes</name>
    <dbReference type="NCBI Taxonomy" id="43263"/>
    <lineage>
        <taxon>Bacteria</taxon>
        <taxon>Pseudomonadati</taxon>
        <taxon>Pseudomonadota</taxon>
        <taxon>Gammaproteobacteria</taxon>
        <taxon>Pseudomonadales</taxon>
        <taxon>Pseudomonadaceae</taxon>
        <taxon>Aquipseudomonas</taxon>
    </lineage>
</organism>
<dbReference type="GO" id="GO:0003677">
    <property type="term" value="F:DNA binding"/>
    <property type="evidence" value="ECO:0007669"/>
    <property type="project" value="InterPro"/>
</dbReference>
<name>A0AA42ST80_AQUAC</name>
<dbReference type="PROSITE" id="PS50943">
    <property type="entry name" value="HTH_CROC1"/>
    <property type="match status" value="1"/>
</dbReference>
<feature type="domain" description="HTH cro/C1-type" evidence="1">
    <location>
        <begin position="12"/>
        <end position="65"/>
    </location>
</feature>
<gene>
    <name evidence="2" type="ORF">N5C05_12705</name>
</gene>
<dbReference type="InterPro" id="IPR010982">
    <property type="entry name" value="Lambda_DNA-bd_dom_sf"/>
</dbReference>
<proteinExistence type="predicted"/>
<evidence type="ECO:0000313" key="2">
    <source>
        <dbReference type="EMBL" id="MDH1055619.1"/>
    </source>
</evidence>
<dbReference type="Gene3D" id="1.10.260.40">
    <property type="entry name" value="lambda repressor-like DNA-binding domains"/>
    <property type="match status" value="1"/>
</dbReference>